<organism evidence="2 3">
    <name type="scientific">Roseateles albus</name>
    <dbReference type="NCBI Taxonomy" id="2987525"/>
    <lineage>
        <taxon>Bacteria</taxon>
        <taxon>Pseudomonadati</taxon>
        <taxon>Pseudomonadota</taxon>
        <taxon>Betaproteobacteria</taxon>
        <taxon>Burkholderiales</taxon>
        <taxon>Sphaerotilaceae</taxon>
        <taxon>Roseateles</taxon>
    </lineage>
</organism>
<proteinExistence type="predicted"/>
<gene>
    <name evidence="2" type="ORF">PRZ03_18615</name>
</gene>
<evidence type="ECO:0000259" key="1">
    <source>
        <dbReference type="SMART" id="SM00278"/>
    </source>
</evidence>
<dbReference type="SUPFAM" id="SSF47781">
    <property type="entry name" value="RuvA domain 2-like"/>
    <property type="match status" value="1"/>
</dbReference>
<dbReference type="InterPro" id="IPR010994">
    <property type="entry name" value="RuvA_2-like"/>
</dbReference>
<protein>
    <submittedName>
        <fullName evidence="2">Helix-hairpin-helix domain-containing protein</fullName>
    </submittedName>
</protein>
<evidence type="ECO:0000313" key="2">
    <source>
        <dbReference type="EMBL" id="MDC8773594.1"/>
    </source>
</evidence>
<name>A0ABT5KJI5_9BURK</name>
<accession>A0ABT5KJI5</accession>
<feature type="domain" description="Helix-hairpin-helix DNA-binding motif class 1" evidence="1">
    <location>
        <begin position="63"/>
        <end position="82"/>
    </location>
</feature>
<dbReference type="RefSeq" id="WP_273601772.1">
    <property type="nucleotide sequence ID" value="NZ_JAQQXT010000013.1"/>
</dbReference>
<dbReference type="EMBL" id="JAQQXT010000013">
    <property type="protein sequence ID" value="MDC8773594.1"/>
    <property type="molecule type" value="Genomic_DNA"/>
</dbReference>
<dbReference type="Pfam" id="PF12836">
    <property type="entry name" value="HHH_3"/>
    <property type="match status" value="1"/>
</dbReference>
<feature type="domain" description="Helix-hairpin-helix DNA-binding motif class 1" evidence="1">
    <location>
        <begin position="33"/>
        <end position="52"/>
    </location>
</feature>
<dbReference type="Gene3D" id="1.10.150.320">
    <property type="entry name" value="Photosystem II 12 kDa extrinsic protein"/>
    <property type="match status" value="1"/>
</dbReference>
<comment type="caution">
    <text evidence="2">The sequence shown here is derived from an EMBL/GenBank/DDBJ whole genome shotgun (WGS) entry which is preliminary data.</text>
</comment>
<evidence type="ECO:0000313" key="3">
    <source>
        <dbReference type="Proteomes" id="UP001221189"/>
    </source>
</evidence>
<dbReference type="SMART" id="SM00278">
    <property type="entry name" value="HhH1"/>
    <property type="match status" value="2"/>
</dbReference>
<reference evidence="2 3" key="1">
    <citation type="submission" date="2022-10" db="EMBL/GenBank/DDBJ databases">
        <title>Paucibacter sp. hw1 Genome sequencing.</title>
        <authorList>
            <person name="Park S."/>
        </authorList>
    </citation>
    <scope>NUCLEOTIDE SEQUENCE [LARGE SCALE GENOMIC DNA]</scope>
    <source>
        <strain evidence="3">hw1</strain>
    </source>
</reference>
<keyword evidence="3" id="KW-1185">Reference proteome</keyword>
<dbReference type="Proteomes" id="UP001221189">
    <property type="component" value="Unassembled WGS sequence"/>
</dbReference>
<dbReference type="InterPro" id="IPR003583">
    <property type="entry name" value="Hlx-hairpin-Hlx_DNA-bd_motif"/>
</dbReference>
<sequence length="93" mass="10007">MRRRSLLTGFMCILAGHTRAQVKLLEANEASRAELESLPGLGPGLVEKLLNARALALFSDWADLLHRVRGIGPAKASKLSALGLRVNGTAYPE</sequence>